<accession>A0A8H3XG11</accession>
<dbReference type="Proteomes" id="UP000439903">
    <property type="component" value="Unassembled WGS sequence"/>
</dbReference>
<dbReference type="EMBL" id="WTPW01001038">
    <property type="protein sequence ID" value="KAF0460895.1"/>
    <property type="molecule type" value="Genomic_DNA"/>
</dbReference>
<feature type="coiled-coil region" evidence="1">
    <location>
        <begin position="22"/>
        <end position="56"/>
    </location>
</feature>
<evidence type="ECO:0000256" key="1">
    <source>
        <dbReference type="SAM" id="Coils"/>
    </source>
</evidence>
<feature type="region of interest" description="Disordered" evidence="2">
    <location>
        <begin position="205"/>
        <end position="229"/>
    </location>
</feature>
<organism evidence="3 4">
    <name type="scientific">Gigaspora margarita</name>
    <dbReference type="NCBI Taxonomy" id="4874"/>
    <lineage>
        <taxon>Eukaryota</taxon>
        <taxon>Fungi</taxon>
        <taxon>Fungi incertae sedis</taxon>
        <taxon>Mucoromycota</taxon>
        <taxon>Glomeromycotina</taxon>
        <taxon>Glomeromycetes</taxon>
        <taxon>Diversisporales</taxon>
        <taxon>Gigasporaceae</taxon>
        <taxon>Gigaspora</taxon>
    </lineage>
</organism>
<evidence type="ECO:0000256" key="2">
    <source>
        <dbReference type="SAM" id="MobiDB-lite"/>
    </source>
</evidence>
<reference evidence="3 4" key="1">
    <citation type="journal article" date="2019" name="Environ. Microbiol.">
        <title>At the nexus of three kingdoms: the genome of the mycorrhizal fungus Gigaspora margarita provides insights into plant, endobacterial and fungal interactions.</title>
        <authorList>
            <person name="Venice F."/>
            <person name="Ghignone S."/>
            <person name="Salvioli di Fossalunga A."/>
            <person name="Amselem J."/>
            <person name="Novero M."/>
            <person name="Xianan X."/>
            <person name="Sedzielewska Toro K."/>
            <person name="Morin E."/>
            <person name="Lipzen A."/>
            <person name="Grigoriev I.V."/>
            <person name="Henrissat B."/>
            <person name="Martin F.M."/>
            <person name="Bonfante P."/>
        </authorList>
    </citation>
    <scope>NUCLEOTIDE SEQUENCE [LARGE SCALE GENOMIC DNA]</scope>
    <source>
        <strain evidence="3 4">BEG34</strain>
    </source>
</reference>
<keyword evidence="1" id="KW-0175">Coiled coil</keyword>
<proteinExistence type="predicted"/>
<evidence type="ECO:0000313" key="4">
    <source>
        <dbReference type="Proteomes" id="UP000439903"/>
    </source>
</evidence>
<comment type="caution">
    <text evidence="3">The sequence shown here is derived from an EMBL/GenBank/DDBJ whole genome shotgun (WGS) entry which is preliminary data.</text>
</comment>
<keyword evidence="4" id="KW-1185">Reference proteome</keyword>
<sequence length="366" mass="42690">MTTSFTPSNTTTQTDVFTHFDIITLLDLLKKSQERYEAAENKILELQEKLNEQETLDKQASLINNNTIPFVLRPTQDNSEGFSISKIPLAKIFKLDNKAIREVKKTFGLLLDNNNIPKTYTISKIDPLMIKKWLAILHSQYKHYFGENMWAYEECMKQVMQDRAYYYKYTGLSAKKKQKNTRNFTSIKKKKELISSQHKLDKQKINISDKVNADTDTEDNNSDNQRNYEKTSRILNNDKVNVINTDTDNDDDSDNQGNYEEIRHFLNNDTRLDDTIANSYDESLFPSDDEFFIIKNQVTKKIASTSKYLTADKEDQIKINNNFPVLKERKINKIVAAKLGDIENNNVSEYNDNDRPSKRTRSQRKK</sequence>
<dbReference type="AlphaFoldDB" id="A0A8H3XG11"/>
<evidence type="ECO:0000313" key="3">
    <source>
        <dbReference type="EMBL" id="KAF0460895.1"/>
    </source>
</evidence>
<feature type="region of interest" description="Disordered" evidence="2">
    <location>
        <begin position="345"/>
        <end position="366"/>
    </location>
</feature>
<name>A0A8H3XG11_GIGMA</name>
<dbReference type="OrthoDB" id="2388321at2759"/>
<gene>
    <name evidence="3" type="ORF">F8M41_000525</name>
</gene>
<protein>
    <submittedName>
        <fullName evidence="3">Uncharacterized protein</fullName>
    </submittedName>
</protein>